<gene>
    <name evidence="1" type="ORF">QFC20_003940</name>
</gene>
<name>A0ACC2W7V3_9TREE</name>
<keyword evidence="2" id="KW-1185">Reference proteome</keyword>
<accession>A0ACC2W7V3</accession>
<evidence type="ECO:0000313" key="2">
    <source>
        <dbReference type="Proteomes" id="UP001230649"/>
    </source>
</evidence>
<dbReference type="Proteomes" id="UP001230649">
    <property type="component" value="Unassembled WGS sequence"/>
</dbReference>
<reference evidence="1" key="1">
    <citation type="submission" date="2023-04" db="EMBL/GenBank/DDBJ databases">
        <title>Draft Genome sequencing of Naganishia species isolated from polar environments using Oxford Nanopore Technology.</title>
        <authorList>
            <person name="Leo P."/>
            <person name="Venkateswaran K."/>
        </authorList>
    </citation>
    <scope>NUCLEOTIDE SEQUENCE</scope>
    <source>
        <strain evidence="1">MNA-CCFEE 5262</strain>
    </source>
</reference>
<organism evidence="1 2">
    <name type="scientific">Naganishia adeliensis</name>
    <dbReference type="NCBI Taxonomy" id="92952"/>
    <lineage>
        <taxon>Eukaryota</taxon>
        <taxon>Fungi</taxon>
        <taxon>Dikarya</taxon>
        <taxon>Basidiomycota</taxon>
        <taxon>Agaricomycotina</taxon>
        <taxon>Tremellomycetes</taxon>
        <taxon>Filobasidiales</taxon>
        <taxon>Filobasidiaceae</taxon>
        <taxon>Naganishia</taxon>
    </lineage>
</organism>
<sequence>MSPSDHSLLPGLHLGKPLLGKSHSTTTNNADAESTPAAFANPESVETRAMEQNLVNNAMGVDNGRAPVHTFDPDATHLQKASATATGGRVLGSIGHLGTSGIGAIGKIGSTGFGVVQKVGSTGVGAVTTVGSTGLAGIEQIGTVGLSGVQKIGSTGIQGVQMIGNVGLGGLETGLHGVKSVVGASGHSENDGAHSLAVDLSTMEDGIPDTVIGLDDDERESGKAVEATSAETGNELPGEAAVKAVVGWLQSVGGTTSGNTIAELKALEERKQAKNIFTVILPPSFFGTAYHNAAIIIFAVLATRVLTMLRMGWAWLVILLAFCMSIYSISIERTRARARDDIARELTKTRLVDETESADWINSLLDRAWLIAEPLLSATVVAMVDDILQNSPLPPGLDSIRMTTFTLGNKAPKIDSVRTYPMTPDDEVIMEWALSFTPNDLEDLTPKEARNKVNPKIALNIRIGKGVVGAGLPILLEDISFTGKLRIKLKLMSNFPHVQTVQVSFMEKPDFDYVLKPLTAFDVNSIPGLSSFIKDQVHANLGPMMYDPNVFTVNLEQLLSGRPLDSAIGVLRVTIDSARGLKATKIGGGDPDPYVSLSLGTKANVGKTSIKRNTKHPRWQEQRWILLNTVTDSLSFSIFDYNEHRTDSLLGTVKCDLSTLLEDSEMQNQIGKIQHEGRERGEIQYSLAFYPVLAPKQLSDGTVQEPDEDVKEGIARLTIHQAKDLDLSRISGTASTHAKLYLRGKVILKTPVIKHSNTPTYAASTEFLVADKNACQIDVAVIDDKPLGRDPVIGTCKIRLVDLLAARDNQQDWFNLQQHGKVRLTVDWKPVEIPGGLLGTAAWTPPIGIMRIFVKRAKGVKNVELGGKSDPYCRVISHNTVTGRTETINSNLNPEWNSYIYAPVRSIRDKLTLEVMDYQHNSKDRSLGTVTVAVSDYAAQMESIYTSKGLQDKEEPIRVPRKEEGVKEKGTLYFQANFVPCIPLKGDTGFPQIANASQVLTEGASVNFMQGSYTHMRQGSMRPSRSLSSHHKMPSVESVLPNVPPPIPEKEVLHITPNNEEEQSTVPGPNGGNNGIALAQEQLLKQEHGILVLRVYACELAHKGRLEVLLDENYWPVYSTDRIHSRHLAEWNQTAECVVRELSFSQITFRMNDADETEKDQVDSSVLFETKDLVEMSLDRPRIIEMRSRSGAESSKILVACKYIPLDMILDLRESVNNMGNLRVELIDGQNIRSADRNGKSDPYVVFSLKGERVFKSEVQRKTLTPKWNESFNTTVESRVDDHLELEFEIAKLLGKGSLDLSELEPFQSTEHQVPLMTLKHGKQGSIRLRLVFSPTMVMHTRRNSTTVMQTGGRVVSTVGAVPLGVGKGVGKGVFYGGKGIIHGVGSTVGFAGRKTGLIKKRDKHGREVLVSDSEGEQHGPAQMGESDLDNTLSADDAMVTQQSNGAGQVMPAFATTPAVAEREPSIHEGRAEAINITCVKAALTGAGSDVKPYLQLTLGRKSYKTGHAKRAEAEWNEMFKFGLEENDSRLSVKVLDHKTLGKDREIGHAQVDISKYLQAGRSTEEITLDNGQGQVVLVFEPVMSGQVDRQRTPSIASKSGQPVAPSPSSRFSFKHRN</sequence>
<comment type="caution">
    <text evidence="1">The sequence shown here is derived from an EMBL/GenBank/DDBJ whole genome shotgun (WGS) entry which is preliminary data.</text>
</comment>
<evidence type="ECO:0000313" key="1">
    <source>
        <dbReference type="EMBL" id="KAJ9106931.1"/>
    </source>
</evidence>
<protein>
    <submittedName>
        <fullName evidence="1">Uncharacterized protein</fullName>
    </submittedName>
</protein>
<dbReference type="EMBL" id="JASBWS010000040">
    <property type="protein sequence ID" value="KAJ9106931.1"/>
    <property type="molecule type" value="Genomic_DNA"/>
</dbReference>
<proteinExistence type="predicted"/>